<keyword evidence="2" id="KW-1185">Reference proteome</keyword>
<reference evidence="1" key="1">
    <citation type="submission" date="2017-05" db="EMBL/GenBank/DDBJ databases">
        <title>Complete and WGS of Bordetella genogroups.</title>
        <authorList>
            <person name="Spilker T."/>
            <person name="Lipuma J."/>
        </authorList>
    </citation>
    <scope>NUCLEOTIDE SEQUENCE</scope>
    <source>
        <strain evidence="1">AU21707</strain>
    </source>
</reference>
<dbReference type="EMBL" id="NEVJ01000003">
    <property type="protein sequence ID" value="OZI21307.1"/>
    <property type="molecule type" value="Genomic_DNA"/>
</dbReference>
<accession>A0A261R930</accession>
<dbReference type="NCBIfam" id="TIGR03661">
    <property type="entry name" value="T1SS_VCA0849"/>
    <property type="match status" value="1"/>
</dbReference>
<name>A0A261R930_9BORD</name>
<evidence type="ECO:0000313" key="1">
    <source>
        <dbReference type="EMBL" id="OZI21307.1"/>
    </source>
</evidence>
<protein>
    <recommendedName>
        <fullName evidence="3">Type I secretion C-terminal target domain-containing protein</fullName>
    </recommendedName>
</protein>
<dbReference type="AlphaFoldDB" id="A0A261R930"/>
<evidence type="ECO:0000313" key="2">
    <source>
        <dbReference type="Proteomes" id="UP000216857"/>
    </source>
</evidence>
<comment type="caution">
    <text evidence="1">The sequence shown here is derived from an EMBL/GenBank/DDBJ whole genome shotgun (WGS) entry which is preliminary data.</text>
</comment>
<gene>
    <name evidence="1" type="ORF">CAL26_11515</name>
</gene>
<sequence length="94" mass="9956">MDFDTRAASAGGDVLDLHELLNNPADADLTKYLHFSKSGTDTVINVSTTGGAAQQAFDQKIVLHGVDLSNNGALQNDQAIINDLIQKGKLHGHS</sequence>
<dbReference type="InterPro" id="IPR019960">
    <property type="entry name" value="T1SS_VCA0849"/>
</dbReference>
<dbReference type="STRING" id="1416803.CAL13_12805"/>
<proteinExistence type="predicted"/>
<evidence type="ECO:0008006" key="3">
    <source>
        <dbReference type="Google" id="ProtNLM"/>
    </source>
</evidence>
<dbReference type="Proteomes" id="UP000216857">
    <property type="component" value="Unassembled WGS sequence"/>
</dbReference>
<organism evidence="1 2">
    <name type="scientific">Bordetella genomosp. 9</name>
    <dbReference type="NCBI Taxonomy" id="1416803"/>
    <lineage>
        <taxon>Bacteria</taxon>
        <taxon>Pseudomonadati</taxon>
        <taxon>Pseudomonadota</taxon>
        <taxon>Betaproteobacteria</taxon>
        <taxon>Burkholderiales</taxon>
        <taxon>Alcaligenaceae</taxon>
        <taxon>Bordetella</taxon>
    </lineage>
</organism>